<proteinExistence type="predicted"/>
<keyword evidence="2" id="KW-1185">Reference proteome</keyword>
<name>A0ABY7ZHZ2_9ACTN</name>
<protein>
    <submittedName>
        <fullName evidence="1">Uncharacterized protein</fullName>
    </submittedName>
</protein>
<gene>
    <name evidence="1" type="ORF">PVK37_18410</name>
</gene>
<dbReference type="EMBL" id="CP118615">
    <property type="protein sequence ID" value="WDZ82457.1"/>
    <property type="molecule type" value="Genomic_DNA"/>
</dbReference>
<evidence type="ECO:0000313" key="1">
    <source>
        <dbReference type="EMBL" id="WDZ82457.1"/>
    </source>
</evidence>
<reference evidence="1 2" key="1">
    <citation type="submission" date="2023-02" db="EMBL/GenBank/DDBJ databases">
        <authorList>
            <person name="Mo P."/>
        </authorList>
    </citation>
    <scope>NUCLEOTIDE SEQUENCE [LARGE SCALE GENOMIC DNA]</scope>
    <source>
        <strain evidence="1 2">HUAS 3</strain>
    </source>
</reference>
<sequence>MSTDDRPAASTPEEPAGLGALRAWWRLPKQTRREVLALSRSGRRHSDPMVAWAAWRWAQTVLPVGAPEPGRIRNIASGAGFFALIAVELFLGGDPTDPPKPHWLDRRRARPILRLGPPLS</sequence>
<evidence type="ECO:0000313" key="2">
    <source>
        <dbReference type="Proteomes" id="UP001219605"/>
    </source>
</evidence>
<dbReference type="Proteomes" id="UP001219605">
    <property type="component" value="Chromosome"/>
</dbReference>
<accession>A0ABY7ZHZ2</accession>
<dbReference type="RefSeq" id="WP_275028699.1">
    <property type="nucleotide sequence ID" value="NZ_CP118615.1"/>
</dbReference>
<organism evidence="1 2">
    <name type="scientific">Micromonospora cathayae</name>
    <dbReference type="NCBI Taxonomy" id="3028804"/>
    <lineage>
        <taxon>Bacteria</taxon>
        <taxon>Bacillati</taxon>
        <taxon>Actinomycetota</taxon>
        <taxon>Actinomycetes</taxon>
        <taxon>Micromonosporales</taxon>
        <taxon>Micromonosporaceae</taxon>
        <taxon>Micromonospora</taxon>
    </lineage>
</organism>